<comment type="caution">
    <text evidence="1">The sequence shown here is derived from an EMBL/GenBank/DDBJ whole genome shotgun (WGS) entry which is preliminary data.</text>
</comment>
<dbReference type="AlphaFoldDB" id="A0A926RVP4"/>
<gene>
    <name evidence="1" type="ORF">IC621_02530</name>
</gene>
<name>A0A926RVP4_9BACI</name>
<evidence type="ECO:0000313" key="2">
    <source>
        <dbReference type="Proteomes" id="UP000626844"/>
    </source>
</evidence>
<dbReference type="Proteomes" id="UP000626844">
    <property type="component" value="Unassembled WGS sequence"/>
</dbReference>
<accession>A0A926RVP4</accession>
<organism evidence="1 2">
    <name type="scientific">Metabacillus arenae</name>
    <dbReference type="NCBI Taxonomy" id="2771434"/>
    <lineage>
        <taxon>Bacteria</taxon>
        <taxon>Bacillati</taxon>
        <taxon>Bacillota</taxon>
        <taxon>Bacilli</taxon>
        <taxon>Bacillales</taxon>
        <taxon>Bacillaceae</taxon>
        <taxon>Metabacillus</taxon>
    </lineage>
</organism>
<reference evidence="1" key="1">
    <citation type="submission" date="2020-09" db="EMBL/GenBank/DDBJ databases">
        <title>A novel bacterium of genus Bacillus, isolated from South China Sea.</title>
        <authorList>
            <person name="Huang H."/>
            <person name="Mo K."/>
            <person name="Hu Y."/>
        </authorList>
    </citation>
    <scope>NUCLEOTIDE SEQUENCE</scope>
    <source>
        <strain evidence="1">IB182487</strain>
    </source>
</reference>
<keyword evidence="2" id="KW-1185">Reference proteome</keyword>
<sequence>MSYKEQVIQTYVDSMKAYGMSELNIKIAKMAFETGYAAGVLEGNSEDRQDRMVKCLMYDNKVN</sequence>
<dbReference type="RefSeq" id="WP_191155406.1">
    <property type="nucleotide sequence ID" value="NZ_JACXAI010000002.1"/>
</dbReference>
<evidence type="ECO:0000313" key="1">
    <source>
        <dbReference type="EMBL" id="MBD1379096.1"/>
    </source>
</evidence>
<protein>
    <submittedName>
        <fullName evidence="1">Uncharacterized protein</fullName>
    </submittedName>
</protein>
<proteinExistence type="predicted"/>
<dbReference type="EMBL" id="JACXAI010000002">
    <property type="protein sequence ID" value="MBD1379096.1"/>
    <property type="molecule type" value="Genomic_DNA"/>
</dbReference>